<evidence type="ECO:0000256" key="3">
    <source>
        <dbReference type="ARBA" id="ARBA00009025"/>
    </source>
</evidence>
<keyword evidence="15 17" id="KW-0472">Membrane</keyword>
<dbReference type="GeneID" id="38281355"/>
<evidence type="ECO:0000256" key="12">
    <source>
        <dbReference type="ARBA" id="ARBA00023027"/>
    </source>
</evidence>
<dbReference type="CTD" id="4538"/>
<keyword evidence="12 17" id="KW-0520">NAD</keyword>
<evidence type="ECO:0000256" key="7">
    <source>
        <dbReference type="ARBA" id="ARBA00022660"/>
    </source>
</evidence>
<dbReference type="EMBL" id="KY618680">
    <property type="protein sequence ID" value="ATP01407.1"/>
    <property type="molecule type" value="Genomic_DNA"/>
</dbReference>
<evidence type="ECO:0000256" key="10">
    <source>
        <dbReference type="ARBA" id="ARBA00022982"/>
    </source>
</evidence>
<dbReference type="GO" id="GO:0042773">
    <property type="term" value="P:ATP synthesis coupled electron transport"/>
    <property type="evidence" value="ECO:0007669"/>
    <property type="project" value="InterPro"/>
</dbReference>
<organism evidence="19">
    <name type="scientific">Bourletiella arvalis</name>
    <dbReference type="NCBI Taxonomy" id="2049373"/>
    <lineage>
        <taxon>Eukaryota</taxon>
        <taxon>Metazoa</taxon>
        <taxon>Ecdysozoa</taxon>
        <taxon>Arthropoda</taxon>
        <taxon>Hexapoda</taxon>
        <taxon>Collembola</taxon>
        <taxon>Symphypleona</taxon>
        <taxon>Bourletiellidae</taxon>
        <taxon>Bourletiella</taxon>
    </lineage>
</organism>
<evidence type="ECO:0000256" key="2">
    <source>
        <dbReference type="ARBA" id="ARBA00004225"/>
    </source>
</evidence>
<evidence type="ECO:0000256" key="17">
    <source>
        <dbReference type="RuleBase" id="RU003297"/>
    </source>
</evidence>
<name>A0A384XFX9_9HEXA</name>
<dbReference type="GO" id="GO:0003954">
    <property type="term" value="F:NADH dehydrogenase activity"/>
    <property type="evidence" value="ECO:0007669"/>
    <property type="project" value="TreeGrafter"/>
</dbReference>
<feature type="transmembrane region" description="Helical" evidence="17">
    <location>
        <begin position="214"/>
        <end position="240"/>
    </location>
</feature>
<evidence type="ECO:0000256" key="11">
    <source>
        <dbReference type="ARBA" id="ARBA00022989"/>
    </source>
</evidence>
<dbReference type="InterPro" id="IPR003918">
    <property type="entry name" value="NADH_UbQ_OxRdtase"/>
</dbReference>
<evidence type="ECO:0000256" key="4">
    <source>
        <dbReference type="ARBA" id="ARBA00012944"/>
    </source>
</evidence>
<evidence type="ECO:0000259" key="18">
    <source>
        <dbReference type="Pfam" id="PF00361"/>
    </source>
</evidence>
<comment type="similarity">
    <text evidence="3 17">Belongs to the complex I subunit 4 family.</text>
</comment>
<feature type="transmembrane region" description="Helical" evidence="17">
    <location>
        <begin position="105"/>
        <end position="125"/>
    </location>
</feature>
<dbReference type="PANTHER" id="PTHR43507">
    <property type="entry name" value="NADH-UBIQUINONE OXIDOREDUCTASE CHAIN 4"/>
    <property type="match status" value="1"/>
</dbReference>
<feature type="transmembrane region" description="Helical" evidence="17">
    <location>
        <begin position="7"/>
        <end position="33"/>
    </location>
</feature>
<keyword evidence="11 17" id="KW-1133">Transmembrane helix</keyword>
<keyword evidence="8 17" id="KW-0812">Transmembrane</keyword>
<feature type="domain" description="NADH:quinone oxidoreductase/Mrp antiporter transmembrane" evidence="18">
    <location>
        <begin position="102"/>
        <end position="388"/>
    </location>
</feature>
<feature type="transmembrane region" description="Helical" evidence="17">
    <location>
        <begin position="420"/>
        <end position="441"/>
    </location>
</feature>
<comment type="function">
    <text evidence="17">Core subunit of the mitochondrial membrane respiratory chain NADH dehydrogenase (Complex I) which catalyzes electron transfer from NADH through the respiratory chain, using ubiquinone as an electron acceptor. Essential for the catalytic activity and assembly of complex I.</text>
</comment>
<feature type="transmembrane region" description="Helical" evidence="17">
    <location>
        <begin position="332"/>
        <end position="354"/>
    </location>
</feature>
<evidence type="ECO:0000256" key="8">
    <source>
        <dbReference type="ARBA" id="ARBA00022692"/>
    </source>
</evidence>
<comment type="catalytic activity">
    <reaction evidence="16 17">
        <text>a ubiquinone + NADH + 5 H(+)(in) = a ubiquinol + NAD(+) + 4 H(+)(out)</text>
        <dbReference type="Rhea" id="RHEA:29091"/>
        <dbReference type="Rhea" id="RHEA-COMP:9565"/>
        <dbReference type="Rhea" id="RHEA-COMP:9566"/>
        <dbReference type="ChEBI" id="CHEBI:15378"/>
        <dbReference type="ChEBI" id="CHEBI:16389"/>
        <dbReference type="ChEBI" id="CHEBI:17976"/>
        <dbReference type="ChEBI" id="CHEBI:57540"/>
        <dbReference type="ChEBI" id="CHEBI:57945"/>
        <dbReference type="EC" id="7.1.1.2"/>
    </reaction>
</comment>
<keyword evidence="10 17" id="KW-0249">Electron transport</keyword>
<evidence type="ECO:0000256" key="16">
    <source>
        <dbReference type="ARBA" id="ARBA00049551"/>
    </source>
</evidence>
<gene>
    <name evidence="19" type="primary">ND4</name>
</gene>
<dbReference type="PANTHER" id="PTHR43507:SF20">
    <property type="entry name" value="NADH-UBIQUINONE OXIDOREDUCTASE CHAIN 4"/>
    <property type="match status" value="1"/>
</dbReference>
<evidence type="ECO:0000313" key="19">
    <source>
        <dbReference type="EMBL" id="ATP01407.1"/>
    </source>
</evidence>
<feature type="transmembrane region" description="Helical" evidence="17">
    <location>
        <begin position="81"/>
        <end position="99"/>
    </location>
</feature>
<evidence type="ECO:0000256" key="14">
    <source>
        <dbReference type="ARBA" id="ARBA00023128"/>
    </source>
</evidence>
<dbReference type="GO" id="GO:0031966">
    <property type="term" value="C:mitochondrial membrane"/>
    <property type="evidence" value="ECO:0007669"/>
    <property type="project" value="UniProtKB-SubCell"/>
</dbReference>
<comment type="function">
    <text evidence="1">Core subunit of the mitochondrial membrane respiratory chain NADH dehydrogenase (Complex I) that is believed to belong to the minimal assembly required for catalysis. Complex I functions in the transfer of electrons from NADH to the respiratory chain. The immediate electron acceptor for the enzyme is believed to be ubiquinone.</text>
</comment>
<evidence type="ECO:0000256" key="5">
    <source>
        <dbReference type="ARBA" id="ARBA00021006"/>
    </source>
</evidence>
<keyword evidence="13 17" id="KW-0830">Ubiquinone</keyword>
<dbReference type="GO" id="GO:0048039">
    <property type="term" value="F:ubiquinone binding"/>
    <property type="evidence" value="ECO:0007669"/>
    <property type="project" value="TreeGrafter"/>
</dbReference>
<dbReference type="GO" id="GO:0015990">
    <property type="term" value="P:electron transport coupled proton transport"/>
    <property type="evidence" value="ECO:0007669"/>
    <property type="project" value="TreeGrafter"/>
</dbReference>
<keyword evidence="9" id="KW-1278">Translocase</keyword>
<keyword evidence="7 17" id="KW-0679">Respiratory chain</keyword>
<dbReference type="GO" id="GO:0008137">
    <property type="term" value="F:NADH dehydrogenase (ubiquinone) activity"/>
    <property type="evidence" value="ECO:0007669"/>
    <property type="project" value="UniProtKB-UniRule"/>
</dbReference>
<accession>A0A384XFX9</accession>
<sequence>MMMLSFVSFFLLIWMNMTWPLVFFVMILTYLLMMKLFPIFYDYMFMYSYMDVCSFNLVLLSLFITVVMIFSMYNYMTKYPIILLMMISLLMFFLLASFLSFNALLFYFFFECSLIPTFFLILGWGYQPERIQASIYFMFYTLFASLPLLLVIIWISSTFSSLSFFSNFSITFEKNLFSFFISIFIFMAFFVKLPMFMFHLWLPKAHVEAPVAGSMILAGVLLKLGGYGIMRMIIFCPSFISNISSLVYSLSIAGMFFVGFICCRMNDLKALIAYSSVAHMGLVLSGIITCYMWGFYGGLLMMISHGLSSSGLFCIVNLYYERTSSRSIYLNKGLLMIFPSLCFMMFMLCSSNISAPPTINLLSEVFLMYSMVEYSYYMMIMFSVGSFMGAVFTFFLFSFTQHGKTFLSLSPLFMMQSREYHLMFLHIFPINTLLFISFYLFL</sequence>
<dbReference type="Pfam" id="PF00361">
    <property type="entry name" value="Proton_antipo_M"/>
    <property type="match status" value="1"/>
</dbReference>
<protein>
    <recommendedName>
        <fullName evidence="5 17">NADH-ubiquinone oxidoreductase chain 4</fullName>
        <ecNumber evidence="4 17">7.1.1.2</ecNumber>
    </recommendedName>
</protein>
<dbReference type="PRINTS" id="PR01437">
    <property type="entry name" value="NUOXDRDTASE4"/>
</dbReference>
<feature type="transmembrane region" description="Helical" evidence="17">
    <location>
        <begin position="176"/>
        <end position="202"/>
    </location>
</feature>
<evidence type="ECO:0000256" key="13">
    <source>
        <dbReference type="ARBA" id="ARBA00023075"/>
    </source>
</evidence>
<feature type="transmembrane region" description="Helical" evidence="17">
    <location>
        <begin position="374"/>
        <end position="399"/>
    </location>
</feature>
<dbReference type="InterPro" id="IPR001750">
    <property type="entry name" value="ND/Mrp_TM"/>
</dbReference>
<feature type="transmembrane region" description="Helical" evidence="17">
    <location>
        <begin position="137"/>
        <end position="156"/>
    </location>
</feature>
<keyword evidence="6 17" id="KW-0813">Transport</keyword>
<evidence type="ECO:0000256" key="6">
    <source>
        <dbReference type="ARBA" id="ARBA00022448"/>
    </source>
</evidence>
<geneLocation type="mitochondrion" evidence="19"/>
<reference evidence="19" key="1">
    <citation type="submission" date="2017-02" db="EMBL/GenBank/DDBJ databases">
        <title>The complete mitochondrial genome of Bourletiella arvalis (Hexapoda; Collembola).</title>
        <authorList>
            <person name="Leo C."/>
            <person name="Frati F."/>
            <person name="Carapelli A."/>
        </authorList>
    </citation>
    <scope>NUCLEOTIDE SEQUENCE</scope>
</reference>
<evidence type="ECO:0000256" key="15">
    <source>
        <dbReference type="ARBA" id="ARBA00023136"/>
    </source>
</evidence>
<dbReference type="EC" id="7.1.1.2" evidence="4 17"/>
<feature type="transmembrane region" description="Helical" evidence="17">
    <location>
        <begin position="270"/>
        <end position="294"/>
    </location>
</feature>
<feature type="transmembrane region" description="Helical" evidence="17">
    <location>
        <begin position="45"/>
        <end position="69"/>
    </location>
</feature>
<keyword evidence="14 17" id="KW-0496">Mitochondrion</keyword>
<dbReference type="RefSeq" id="YP_009520479.1">
    <property type="nucleotide sequence ID" value="NC_039558.1"/>
</dbReference>
<feature type="transmembrane region" description="Helical" evidence="17">
    <location>
        <begin position="246"/>
        <end position="263"/>
    </location>
</feature>
<evidence type="ECO:0000256" key="1">
    <source>
        <dbReference type="ARBA" id="ARBA00003257"/>
    </source>
</evidence>
<comment type="subcellular location">
    <subcellularLocation>
        <location evidence="2 17">Mitochondrion membrane</location>
        <topology evidence="2 17">Multi-pass membrane protein</topology>
    </subcellularLocation>
</comment>
<dbReference type="AlphaFoldDB" id="A0A384XFX9"/>
<proteinExistence type="inferred from homology"/>
<evidence type="ECO:0000256" key="9">
    <source>
        <dbReference type="ARBA" id="ARBA00022967"/>
    </source>
</evidence>
<feature type="transmembrane region" description="Helical" evidence="17">
    <location>
        <begin position="300"/>
        <end position="320"/>
    </location>
</feature>